<evidence type="ECO:0000256" key="4">
    <source>
        <dbReference type="ARBA" id="ARBA00022722"/>
    </source>
</evidence>
<dbReference type="InterPro" id="IPR000477">
    <property type="entry name" value="RT_dom"/>
</dbReference>
<dbReference type="GO" id="GO:0003964">
    <property type="term" value="F:RNA-directed DNA polymerase activity"/>
    <property type="evidence" value="ECO:0007669"/>
    <property type="project" value="UniProtKB-KW"/>
</dbReference>
<evidence type="ECO:0000259" key="9">
    <source>
        <dbReference type="PROSITE" id="PS50994"/>
    </source>
</evidence>
<evidence type="ECO:0000256" key="1">
    <source>
        <dbReference type="ARBA" id="ARBA00012493"/>
    </source>
</evidence>
<keyword evidence="5" id="KW-0255">Endonuclease</keyword>
<feature type="domain" description="Reverse transcriptase" evidence="8">
    <location>
        <begin position="402"/>
        <end position="585"/>
    </location>
</feature>
<evidence type="ECO:0000256" key="7">
    <source>
        <dbReference type="ARBA" id="ARBA00022918"/>
    </source>
</evidence>
<evidence type="ECO:0000313" key="10">
    <source>
        <dbReference type="EMBL" id="EJK68198.1"/>
    </source>
</evidence>
<dbReference type="EMBL" id="AGNL01011809">
    <property type="protein sequence ID" value="EJK68198.1"/>
    <property type="molecule type" value="Genomic_DNA"/>
</dbReference>
<keyword evidence="6" id="KW-0378">Hydrolase</keyword>
<dbReference type="GO" id="GO:0015074">
    <property type="term" value="P:DNA integration"/>
    <property type="evidence" value="ECO:0007669"/>
    <property type="project" value="InterPro"/>
</dbReference>
<keyword evidence="4" id="KW-0540">Nuclease</keyword>
<dbReference type="InterPro" id="IPR036397">
    <property type="entry name" value="RNaseH_sf"/>
</dbReference>
<dbReference type="InterPro" id="IPR041373">
    <property type="entry name" value="RT_RNaseH"/>
</dbReference>
<keyword evidence="2" id="KW-0808">Transferase</keyword>
<dbReference type="AlphaFoldDB" id="K0SPK0"/>
<evidence type="ECO:0000313" key="11">
    <source>
        <dbReference type="Proteomes" id="UP000266841"/>
    </source>
</evidence>
<dbReference type="PROSITE" id="PS50878">
    <property type="entry name" value="RT_POL"/>
    <property type="match status" value="1"/>
</dbReference>
<dbReference type="SUPFAM" id="SSF53098">
    <property type="entry name" value="Ribonuclease H-like"/>
    <property type="match status" value="1"/>
</dbReference>
<dbReference type="eggNOG" id="ENOG502QT1S">
    <property type="taxonomic scope" value="Eukaryota"/>
</dbReference>
<dbReference type="Gene3D" id="3.30.70.270">
    <property type="match status" value="2"/>
</dbReference>
<evidence type="ECO:0000256" key="2">
    <source>
        <dbReference type="ARBA" id="ARBA00022679"/>
    </source>
</evidence>
<dbReference type="InterPro" id="IPR050951">
    <property type="entry name" value="Retrovirus_Pol_polyprotein"/>
</dbReference>
<dbReference type="CDD" id="cd09274">
    <property type="entry name" value="RNase_HI_RT_Ty3"/>
    <property type="match status" value="1"/>
</dbReference>
<dbReference type="SUPFAM" id="SSF56672">
    <property type="entry name" value="DNA/RNA polymerases"/>
    <property type="match status" value="1"/>
</dbReference>
<feature type="non-terminal residue" evidence="10">
    <location>
        <position position="1"/>
    </location>
</feature>
<dbReference type="PANTHER" id="PTHR37984:SF5">
    <property type="entry name" value="PROTEIN NYNRIN-LIKE"/>
    <property type="match status" value="1"/>
</dbReference>
<dbReference type="InterPro" id="IPR012337">
    <property type="entry name" value="RNaseH-like_sf"/>
</dbReference>
<dbReference type="InterPro" id="IPR043502">
    <property type="entry name" value="DNA/RNA_pol_sf"/>
</dbReference>
<dbReference type="Gene3D" id="2.40.70.10">
    <property type="entry name" value="Acid Proteases"/>
    <property type="match status" value="1"/>
</dbReference>
<dbReference type="InterPro" id="IPR043128">
    <property type="entry name" value="Rev_trsase/Diguanyl_cyclase"/>
</dbReference>
<dbReference type="Pfam" id="PF00078">
    <property type="entry name" value="RVT_1"/>
    <property type="match status" value="1"/>
</dbReference>
<dbReference type="PROSITE" id="PS50994">
    <property type="entry name" value="INTEGRASE"/>
    <property type="match status" value="1"/>
</dbReference>
<dbReference type="Gene3D" id="3.30.420.10">
    <property type="entry name" value="Ribonuclease H-like superfamily/Ribonuclease H"/>
    <property type="match status" value="1"/>
</dbReference>
<evidence type="ECO:0000256" key="3">
    <source>
        <dbReference type="ARBA" id="ARBA00022695"/>
    </source>
</evidence>
<sequence>AHHITFSAEDELAMFADFYEPPLEIYTTTLEMIAPSLHVDLQNDVTPTFCDVDISLAPEVWQYDTHESVAIDRRMREDFEATWDDSVCCEHEPLEYTELGQPYFPVPANDTSSGPPGGEEPVDMLFLDADVVTTQPEVVFVTDPLNGETVPMATALMLVSSVQGKSTARIFRVLFDSGGTSSMAHKRVCPPGTKVTPSPARQVNTLAGHMTSTGTIQIDGMRLPEFDRNRVIDSHEFGVFDAPCQYDLILGSEFLKKMGIRLDYQNLQVDWLGISRPMNTNKFTLERRRAMVDAYLLHLEEDEELDDLACYATAVMDAKYEAIEADDIIAKQCSHLTEAQQNDLRALFSERGKLFDGTLGKFEGAPMHIELEDNVRPVYRRPYPVPHSLLETFRKELNHLVELGVLSRCGESQWALPTFIVPKKPLPGETEGRVRWVSDFRELNKVIKPVNYTLPIITDILRKHHGYKFFSKLDISMQYYTFELTEEAKNLCVISTPFGNYKYNRAPMGLRNSPAFAQARMEEVLRDLEECDVYIDDVGVFTSTWERHVQVLKVVLERLESHGFTVNPLKCEWAVKETDWLGYWVTPEGLKPWKKKVDAILKLKPPRNASEVRSFLGMINFYRDMWPRRTELLKQFNALSGGPKNQKVEWTPALEAAFHEVKAIIAQDALMAFPNHNRPFEIYTDASDYQLGACIMQEGRPVAYYSKKLSGAQRNYTTMEKELLAIVMTLKEFRSMLLGAEITIHTDHRNLTFDNFSTQRVLRWRCFIEEYAPKMSYLPGKLNTLADAFSRLPRFDVAEVAEGKTELPTKAVNSLFYDDMFSLVDDPELVHCLMWYNNVDTALESYVNLPATAQNPLRLEWLKTAQDNDAGLQQKLVGDPQHFRRRVFQGTNLICYVPNPHDDSQWSICLTDSNVDATIEFMHNLLNHPSHNILLKGLRLYHHPQLSARVKQFHCDVCQRVKSGVRGYGHFPPRQVTLLPWEQNDVDLIGPWRIEVGGTRSQRNSYEFYALTCIDRVIGFPDAIRIDRKTSAHIAEKYKEVWLSRYPRPVATAHDLGGEFIGPEFQNLLHDFAITDLPTTSRNPTANGIVERMHLTIGNVLRALTREQRPRTLQAAKDMMDSAIATAMHAVRTNVSESTQNSPGALAFRRDMLHNIPVSVDLAAIQQRRQVKVDADLLRINSKRYSHDYKIGERVLKLIHDPIKLEDRWEGPYPVTRVHSNGNVTMELRPGILERINIRRIKPYREPAPSVLTAARP</sequence>
<dbReference type="GO" id="GO:0003676">
    <property type="term" value="F:nucleic acid binding"/>
    <property type="evidence" value="ECO:0007669"/>
    <property type="project" value="InterPro"/>
</dbReference>
<evidence type="ECO:0000256" key="5">
    <source>
        <dbReference type="ARBA" id="ARBA00022759"/>
    </source>
</evidence>
<dbReference type="CDD" id="cd01647">
    <property type="entry name" value="RT_LTR"/>
    <property type="match status" value="1"/>
</dbReference>
<dbReference type="GO" id="GO:0016787">
    <property type="term" value="F:hydrolase activity"/>
    <property type="evidence" value="ECO:0007669"/>
    <property type="project" value="UniProtKB-KW"/>
</dbReference>
<keyword evidence="11" id="KW-1185">Reference proteome</keyword>
<proteinExistence type="predicted"/>
<comment type="caution">
    <text evidence="10">The sequence shown here is derived from an EMBL/GenBank/DDBJ whole genome shotgun (WGS) entry which is preliminary data.</text>
</comment>
<keyword evidence="7" id="KW-0695">RNA-directed DNA polymerase</keyword>
<gene>
    <name evidence="10" type="ORF">THAOC_10645</name>
</gene>
<dbReference type="PANTHER" id="PTHR37984">
    <property type="entry name" value="PROTEIN CBG26694"/>
    <property type="match status" value="1"/>
</dbReference>
<dbReference type="Proteomes" id="UP000266841">
    <property type="component" value="Unassembled WGS sequence"/>
</dbReference>
<dbReference type="EC" id="2.7.7.49" evidence="1"/>
<evidence type="ECO:0000259" key="8">
    <source>
        <dbReference type="PROSITE" id="PS50878"/>
    </source>
</evidence>
<reference evidence="10 11" key="1">
    <citation type="journal article" date="2012" name="Genome Biol.">
        <title>Genome and low-iron response of an oceanic diatom adapted to chronic iron limitation.</title>
        <authorList>
            <person name="Lommer M."/>
            <person name="Specht M."/>
            <person name="Roy A.S."/>
            <person name="Kraemer L."/>
            <person name="Andreson R."/>
            <person name="Gutowska M.A."/>
            <person name="Wolf J."/>
            <person name="Bergner S.V."/>
            <person name="Schilhabel M.B."/>
            <person name="Klostermeier U.C."/>
            <person name="Beiko R.G."/>
            <person name="Rosenstiel P."/>
            <person name="Hippler M."/>
            <person name="Laroche J."/>
        </authorList>
    </citation>
    <scope>NUCLEOTIDE SEQUENCE [LARGE SCALE GENOMIC DNA]</scope>
    <source>
        <strain evidence="10 11">CCMP1005</strain>
    </source>
</reference>
<name>K0SPK0_THAOC</name>
<dbReference type="OrthoDB" id="94652at2759"/>
<protein>
    <recommendedName>
        <fullName evidence="1">RNA-directed DNA polymerase</fullName>
        <ecNumber evidence="1">2.7.7.49</ecNumber>
    </recommendedName>
</protein>
<accession>K0SPK0</accession>
<dbReference type="InterPro" id="IPR021109">
    <property type="entry name" value="Peptidase_aspartic_dom_sf"/>
</dbReference>
<dbReference type="InterPro" id="IPR001584">
    <property type="entry name" value="Integrase_cat-core"/>
</dbReference>
<evidence type="ECO:0000256" key="6">
    <source>
        <dbReference type="ARBA" id="ARBA00022801"/>
    </source>
</evidence>
<dbReference type="Gene3D" id="3.10.10.10">
    <property type="entry name" value="HIV Type 1 Reverse Transcriptase, subunit A, domain 1"/>
    <property type="match status" value="1"/>
</dbReference>
<dbReference type="Pfam" id="PF17917">
    <property type="entry name" value="RT_RNaseH"/>
    <property type="match status" value="1"/>
</dbReference>
<organism evidence="10 11">
    <name type="scientific">Thalassiosira oceanica</name>
    <name type="common">Marine diatom</name>
    <dbReference type="NCBI Taxonomy" id="159749"/>
    <lineage>
        <taxon>Eukaryota</taxon>
        <taxon>Sar</taxon>
        <taxon>Stramenopiles</taxon>
        <taxon>Ochrophyta</taxon>
        <taxon>Bacillariophyta</taxon>
        <taxon>Coscinodiscophyceae</taxon>
        <taxon>Thalassiosirophycidae</taxon>
        <taxon>Thalassiosirales</taxon>
        <taxon>Thalassiosiraceae</taxon>
        <taxon>Thalassiosira</taxon>
    </lineage>
</organism>
<dbReference type="GO" id="GO:0004519">
    <property type="term" value="F:endonuclease activity"/>
    <property type="evidence" value="ECO:0007669"/>
    <property type="project" value="UniProtKB-KW"/>
</dbReference>
<keyword evidence="3" id="KW-0548">Nucleotidyltransferase</keyword>
<feature type="domain" description="Integrase catalytic" evidence="9">
    <location>
        <begin position="976"/>
        <end position="1151"/>
    </location>
</feature>
<dbReference type="FunFam" id="3.30.70.270:FF:000020">
    <property type="entry name" value="Transposon Tf2-6 polyprotein-like Protein"/>
    <property type="match status" value="1"/>
</dbReference>